<accession>A0AAV5RPT7</accession>
<keyword evidence="2" id="KW-1133">Transmembrane helix</keyword>
<evidence type="ECO:0000256" key="1">
    <source>
        <dbReference type="SAM" id="MobiDB-lite"/>
    </source>
</evidence>
<dbReference type="Proteomes" id="UP001377567">
    <property type="component" value="Unassembled WGS sequence"/>
</dbReference>
<reference evidence="3 4" key="1">
    <citation type="journal article" date="2023" name="Elife">
        <title>Identification of key yeast species and microbe-microbe interactions impacting larval growth of Drosophila in the wild.</title>
        <authorList>
            <person name="Mure A."/>
            <person name="Sugiura Y."/>
            <person name="Maeda R."/>
            <person name="Honda K."/>
            <person name="Sakurai N."/>
            <person name="Takahashi Y."/>
            <person name="Watada M."/>
            <person name="Katoh T."/>
            <person name="Gotoh A."/>
            <person name="Gotoh Y."/>
            <person name="Taniguchi I."/>
            <person name="Nakamura K."/>
            <person name="Hayashi T."/>
            <person name="Katayama T."/>
            <person name="Uemura T."/>
            <person name="Hattori Y."/>
        </authorList>
    </citation>
    <scope>NUCLEOTIDE SEQUENCE [LARGE SCALE GENOMIC DNA]</scope>
    <source>
        <strain evidence="3 4">KH-74</strain>
    </source>
</reference>
<evidence type="ECO:0000313" key="4">
    <source>
        <dbReference type="Proteomes" id="UP001377567"/>
    </source>
</evidence>
<dbReference type="GO" id="GO:0030150">
    <property type="term" value="P:protein import into mitochondrial matrix"/>
    <property type="evidence" value="ECO:0007669"/>
    <property type="project" value="InterPro"/>
</dbReference>
<dbReference type="GO" id="GO:0005742">
    <property type="term" value="C:mitochondrial outer membrane translocase complex"/>
    <property type="evidence" value="ECO:0007669"/>
    <property type="project" value="InterPro"/>
</dbReference>
<feature type="region of interest" description="Disordered" evidence="1">
    <location>
        <begin position="1"/>
        <end position="41"/>
    </location>
</feature>
<dbReference type="Pfam" id="PF17112">
    <property type="entry name" value="Tom6"/>
    <property type="match status" value="1"/>
</dbReference>
<name>A0AAV5RPT7_MAUHU</name>
<keyword evidence="4" id="KW-1185">Reference proteome</keyword>
<dbReference type="AlphaFoldDB" id="A0AAV5RPT7"/>
<comment type="caution">
    <text evidence="3">The sequence shown here is derived from an EMBL/GenBank/DDBJ whole genome shotgun (WGS) entry which is preliminary data.</text>
</comment>
<evidence type="ECO:0000256" key="2">
    <source>
        <dbReference type="SAM" id="Phobius"/>
    </source>
</evidence>
<feature type="transmembrane region" description="Helical" evidence="2">
    <location>
        <begin position="75"/>
        <end position="96"/>
    </location>
</feature>
<dbReference type="EMBL" id="BTGD01000001">
    <property type="protein sequence ID" value="GMM53445.1"/>
    <property type="molecule type" value="Genomic_DNA"/>
</dbReference>
<gene>
    <name evidence="3" type="ORF">DAKH74_000610</name>
</gene>
<keyword evidence="2" id="KW-0472">Membrane</keyword>
<proteinExistence type="predicted"/>
<dbReference type="InterPro" id="IPR020266">
    <property type="entry name" value="Tom6"/>
</dbReference>
<organism evidence="3 4">
    <name type="scientific">Maudiozyma humilis</name>
    <name type="common">Sour dough yeast</name>
    <name type="synonym">Kazachstania humilis</name>
    <dbReference type="NCBI Taxonomy" id="51915"/>
    <lineage>
        <taxon>Eukaryota</taxon>
        <taxon>Fungi</taxon>
        <taxon>Dikarya</taxon>
        <taxon>Ascomycota</taxon>
        <taxon>Saccharomycotina</taxon>
        <taxon>Saccharomycetes</taxon>
        <taxon>Saccharomycetales</taxon>
        <taxon>Saccharomycetaceae</taxon>
        <taxon>Maudiozyma</taxon>
    </lineage>
</organism>
<sequence length="104" mass="11131">MCGKTAAAKRSIRLQGAARWQDTHKRGSSYGDSTAPHKPHNPLVTMFGMPGLNGGFPAAPAAPKFKFQEFKESPAFTILVNGSLFVAGIAFIQSPIMDMLAPQL</sequence>
<keyword evidence="2" id="KW-0812">Transmembrane</keyword>
<evidence type="ECO:0000313" key="3">
    <source>
        <dbReference type="EMBL" id="GMM53445.1"/>
    </source>
</evidence>
<protein>
    <submittedName>
        <fullName evidence="3">Tom6 protein</fullName>
    </submittedName>
</protein>